<evidence type="ECO:0000313" key="6">
    <source>
        <dbReference type="EMBL" id="MFK3865830.1"/>
    </source>
</evidence>
<accession>A0ABW8L1C1</accession>
<dbReference type="SUPFAM" id="SSF53383">
    <property type="entry name" value="PLP-dependent transferases"/>
    <property type="match status" value="1"/>
</dbReference>
<dbReference type="InterPro" id="IPR050859">
    <property type="entry name" value="Class-I_PLP-dep_aminotransf"/>
</dbReference>
<organism evidence="6 7">
    <name type="scientific">Pseudoalteromonas rhizosphaerae</name>
    <dbReference type="NCBI Taxonomy" id="2518973"/>
    <lineage>
        <taxon>Bacteria</taxon>
        <taxon>Pseudomonadati</taxon>
        <taxon>Pseudomonadota</taxon>
        <taxon>Gammaproteobacteria</taxon>
        <taxon>Alteromonadales</taxon>
        <taxon>Pseudoalteromonadaceae</taxon>
        <taxon>Pseudoalteromonas</taxon>
    </lineage>
</organism>
<evidence type="ECO:0000259" key="5">
    <source>
        <dbReference type="Pfam" id="PF00155"/>
    </source>
</evidence>
<evidence type="ECO:0000256" key="4">
    <source>
        <dbReference type="ARBA" id="ARBA00022898"/>
    </source>
</evidence>
<feature type="domain" description="Aminotransferase class I/classII large" evidence="5">
    <location>
        <begin position="58"/>
        <end position="401"/>
    </location>
</feature>
<dbReference type="PANTHER" id="PTHR42790">
    <property type="entry name" value="AMINOTRANSFERASE"/>
    <property type="match status" value="1"/>
</dbReference>
<reference evidence="6 7" key="1">
    <citation type="submission" date="2024-11" db="EMBL/GenBank/DDBJ databases">
        <title>The Natural Products Discovery Center: Release of the First 8490 Sequenced Strains for Exploring Actinobacteria Biosynthetic Diversity.</title>
        <authorList>
            <person name="Kalkreuter E."/>
            <person name="Kautsar S.A."/>
            <person name="Yang D."/>
            <person name="Bader C.D."/>
            <person name="Teijaro C.N."/>
            <person name="Fluegel L."/>
            <person name="Davis C.M."/>
            <person name="Simpson J.R."/>
            <person name="Lauterbach L."/>
            <person name="Steele A.D."/>
            <person name="Gui C."/>
            <person name="Meng S."/>
            <person name="Li G."/>
            <person name="Viehrig K."/>
            <person name="Ye F."/>
            <person name="Su P."/>
            <person name="Kiefer A.F."/>
            <person name="Nichols A."/>
            <person name="Cepeda A.J."/>
            <person name="Yan W."/>
            <person name="Fan B."/>
            <person name="Jiang Y."/>
            <person name="Adhikari A."/>
            <person name="Zheng C.-J."/>
            <person name="Schuster L."/>
            <person name="Cowan T.M."/>
            <person name="Smanski M.J."/>
            <person name="Chevrette M.G."/>
            <person name="De Carvalho L.P.S."/>
            <person name="Shen B."/>
        </authorList>
    </citation>
    <scope>NUCLEOTIDE SEQUENCE [LARGE SCALE GENOMIC DNA]</scope>
    <source>
        <strain evidence="6 7">NPDC078403</strain>
    </source>
</reference>
<protein>
    <submittedName>
        <fullName evidence="6">PLP-dependent aminotransferase family protein</fullName>
    </submittedName>
</protein>
<dbReference type="InterPro" id="IPR015422">
    <property type="entry name" value="PyrdxlP-dep_Trfase_small"/>
</dbReference>
<dbReference type="CDD" id="cd00609">
    <property type="entry name" value="AAT_like"/>
    <property type="match status" value="1"/>
</dbReference>
<keyword evidence="2 6" id="KW-0032">Aminotransferase</keyword>
<gene>
    <name evidence="6" type="ORF">ACI2JU_18435</name>
</gene>
<keyword evidence="7" id="KW-1185">Reference proteome</keyword>
<keyword evidence="4" id="KW-0663">Pyridoxal phosphate</keyword>
<sequence length="417" mass="46566">MKQLEVMNFLNEVSDRFPAAYSLASGRPDARFFKSIDLPRLQQQFIHYFADKTGRSFAESQELLLQYGPSAGIINDILAQHLLADEHILTSPEDIIVTNGCQEALTLICLNELSKPEDCMLTLDPSYIGLSGFIQSIGKHIEPISIGEHVLHDSIAFKANLEVEILNTLKKGYQPKAIYVNGDFNNPLGFSLSELHKKALIDVCSTFKIKIIEDNPYGMFNYEGQCAATIKSLDEQGCVYYIGSFAKTVLPALRVGYLVLPARKIDEVAQLVALKSLISVNTSQICQAVIGGHLLEQEFSLERSIQPVRDVYKSKRDALVSALEHYLGGMSQVKWTIPAGGFFLVVSVPFNVTDEDVFRCAELYGVIFTPVYFFSLAEHTNKRLIRLAFSNLCEAKINDAVCKLSEFIEFKIGENIR</sequence>
<dbReference type="EMBL" id="JBJDOT010000031">
    <property type="protein sequence ID" value="MFK3865830.1"/>
    <property type="molecule type" value="Genomic_DNA"/>
</dbReference>
<dbReference type="Proteomes" id="UP001620262">
    <property type="component" value="Unassembled WGS sequence"/>
</dbReference>
<dbReference type="InterPro" id="IPR015421">
    <property type="entry name" value="PyrdxlP-dep_Trfase_major"/>
</dbReference>
<name>A0ABW8L1C1_9GAMM</name>
<evidence type="ECO:0000256" key="1">
    <source>
        <dbReference type="ARBA" id="ARBA00001933"/>
    </source>
</evidence>
<comment type="cofactor">
    <cofactor evidence="1">
        <name>pyridoxal 5'-phosphate</name>
        <dbReference type="ChEBI" id="CHEBI:597326"/>
    </cofactor>
</comment>
<dbReference type="GO" id="GO:0008483">
    <property type="term" value="F:transaminase activity"/>
    <property type="evidence" value="ECO:0007669"/>
    <property type="project" value="UniProtKB-KW"/>
</dbReference>
<evidence type="ECO:0000313" key="7">
    <source>
        <dbReference type="Proteomes" id="UP001620262"/>
    </source>
</evidence>
<dbReference type="InterPro" id="IPR004839">
    <property type="entry name" value="Aminotransferase_I/II_large"/>
</dbReference>
<dbReference type="Gene3D" id="3.40.640.10">
    <property type="entry name" value="Type I PLP-dependent aspartate aminotransferase-like (Major domain)"/>
    <property type="match status" value="1"/>
</dbReference>
<dbReference type="RefSeq" id="WP_404676142.1">
    <property type="nucleotide sequence ID" value="NZ_JBJDOT010000031.1"/>
</dbReference>
<dbReference type="Pfam" id="PF00155">
    <property type="entry name" value="Aminotran_1_2"/>
    <property type="match status" value="1"/>
</dbReference>
<evidence type="ECO:0000256" key="2">
    <source>
        <dbReference type="ARBA" id="ARBA00022576"/>
    </source>
</evidence>
<dbReference type="PANTHER" id="PTHR42790:SF19">
    <property type="entry name" value="KYNURENINE_ALPHA-AMINOADIPATE AMINOTRANSFERASE, MITOCHONDRIAL"/>
    <property type="match status" value="1"/>
</dbReference>
<comment type="caution">
    <text evidence="6">The sequence shown here is derived from an EMBL/GenBank/DDBJ whole genome shotgun (WGS) entry which is preliminary data.</text>
</comment>
<keyword evidence="3" id="KW-0808">Transferase</keyword>
<proteinExistence type="predicted"/>
<dbReference type="Gene3D" id="3.90.1150.10">
    <property type="entry name" value="Aspartate Aminotransferase, domain 1"/>
    <property type="match status" value="1"/>
</dbReference>
<dbReference type="InterPro" id="IPR015424">
    <property type="entry name" value="PyrdxlP-dep_Trfase"/>
</dbReference>
<evidence type="ECO:0000256" key="3">
    <source>
        <dbReference type="ARBA" id="ARBA00022679"/>
    </source>
</evidence>